<evidence type="ECO:0000313" key="1">
    <source>
        <dbReference type="EMBL" id="MDT0581304.1"/>
    </source>
</evidence>
<dbReference type="Proteomes" id="UP001249020">
    <property type="component" value="Unassembled WGS sequence"/>
</dbReference>
<accession>A0AAW8QWZ7</accession>
<proteinExistence type="predicted"/>
<dbReference type="EMBL" id="JAVRIE010000001">
    <property type="protein sequence ID" value="MDT0581304.1"/>
    <property type="molecule type" value="Genomic_DNA"/>
</dbReference>
<dbReference type="AlphaFoldDB" id="A0AAW8QWZ7"/>
<sequence length="183" mass="20830">MASAFLFLFACQPSDEDAVSEVSTLERDQASIPLLSLSELMSASDFQEGIKQAVINDDRAALVYWQEQALLVASEANLLQRELELISGEQGLVYIEYQAKKQLFNDSFVERFLYFQEIDSLINQYPYLTGLHERARKLVAERDALVLKAIEILENDAYQGNARIAAEQQWRDYVLQSGLLDKL</sequence>
<comment type="caution">
    <text evidence="1">The sequence shown here is derived from an EMBL/GenBank/DDBJ whole genome shotgun (WGS) entry which is preliminary data.</text>
</comment>
<organism evidence="1 2">
    <name type="scientific">Brumicola blandensis</name>
    <dbReference type="NCBI Taxonomy" id="3075611"/>
    <lineage>
        <taxon>Bacteria</taxon>
        <taxon>Pseudomonadati</taxon>
        <taxon>Pseudomonadota</taxon>
        <taxon>Gammaproteobacteria</taxon>
        <taxon>Alteromonadales</taxon>
        <taxon>Alteromonadaceae</taxon>
        <taxon>Brumicola</taxon>
    </lineage>
</organism>
<keyword evidence="2" id="KW-1185">Reference proteome</keyword>
<name>A0AAW8QWZ7_9ALTE</name>
<gene>
    <name evidence="1" type="ORF">RM544_02030</name>
</gene>
<reference evidence="1 2" key="1">
    <citation type="submission" date="2023-09" db="EMBL/GenBank/DDBJ databases">
        <authorList>
            <person name="Rey-Velasco X."/>
        </authorList>
    </citation>
    <scope>NUCLEOTIDE SEQUENCE [LARGE SCALE GENOMIC DNA]</scope>
    <source>
        <strain evidence="1 2">W409</strain>
    </source>
</reference>
<evidence type="ECO:0000313" key="2">
    <source>
        <dbReference type="Proteomes" id="UP001249020"/>
    </source>
</evidence>
<dbReference type="RefSeq" id="WP_311360113.1">
    <property type="nucleotide sequence ID" value="NZ_JAVRIE010000001.1"/>
</dbReference>
<protein>
    <submittedName>
        <fullName evidence="1">Uncharacterized protein</fullName>
    </submittedName>
</protein>